<protein>
    <submittedName>
        <fullName evidence="1">Uncharacterized protein</fullName>
    </submittedName>
</protein>
<dbReference type="PANTHER" id="PTHR33739:SF7">
    <property type="entry name" value="MEDIATOR OF RNA POLYMERASE II TRANSCRIPTION SUBUNIT 33B"/>
    <property type="match status" value="1"/>
</dbReference>
<dbReference type="Proteomes" id="UP000594261">
    <property type="component" value="Chromosome 9"/>
</dbReference>
<accession>A0A7N2MLW5</accession>
<dbReference type="PANTHER" id="PTHR33739">
    <property type="entry name" value="OS07G0681500 PROTEIN"/>
    <property type="match status" value="1"/>
</dbReference>
<reference evidence="1" key="2">
    <citation type="submission" date="2021-01" db="UniProtKB">
        <authorList>
            <consortium name="EnsemblPlants"/>
        </authorList>
    </citation>
    <scope>IDENTIFICATION</scope>
</reference>
<reference evidence="1 2" key="1">
    <citation type="journal article" date="2016" name="G3 (Bethesda)">
        <title>First Draft Assembly and Annotation of the Genome of a California Endemic Oak Quercus lobata Nee (Fagaceae).</title>
        <authorList>
            <person name="Sork V.L."/>
            <person name="Fitz-Gibbon S.T."/>
            <person name="Puiu D."/>
            <person name="Crepeau M."/>
            <person name="Gugger P.F."/>
            <person name="Sherman R."/>
            <person name="Stevens K."/>
            <person name="Langley C.H."/>
            <person name="Pellegrini M."/>
            <person name="Salzberg S.L."/>
        </authorList>
    </citation>
    <scope>NUCLEOTIDE SEQUENCE [LARGE SCALE GENOMIC DNA]</scope>
    <source>
        <strain evidence="1 2">cv. SW786</strain>
    </source>
</reference>
<name>A0A7N2MLW5_QUELO</name>
<evidence type="ECO:0000313" key="1">
    <source>
        <dbReference type="EnsemblPlants" id="QL09p050966:mrna"/>
    </source>
</evidence>
<dbReference type="InParanoid" id="A0A7N2MLW5"/>
<sequence length="216" mass="24542">MALTFSRLGMACVATRSCIEDVNSKKKKRKEGYSCHKTFLRSFEYARLVDDEGWLKECRNCIVDTFPSEDPFSILMPAGFDINKSLISTANQVHGTSWSALSLPYFWKMLWMDHVLVKALQDVNGTMWHNSFLGLWIAALRLVQKERHSCKGPVPRLGMFLCILLSIPILEVANSIEEEKCELIDESEPYQSKDRKTGSRKASQGVSYQLAVIGRL</sequence>
<keyword evidence="2" id="KW-1185">Reference proteome</keyword>
<dbReference type="InterPro" id="IPR039638">
    <property type="entry name" value="MED33A/B"/>
</dbReference>
<proteinExistence type="predicted"/>
<dbReference type="GO" id="GO:2000762">
    <property type="term" value="P:regulation of phenylpropanoid metabolic process"/>
    <property type="evidence" value="ECO:0007669"/>
    <property type="project" value="InterPro"/>
</dbReference>
<dbReference type="EnsemblPlants" id="QL09p050966:mrna">
    <property type="protein sequence ID" value="QL09p050966:mrna"/>
    <property type="gene ID" value="QL09p050966"/>
</dbReference>
<dbReference type="GO" id="GO:0016592">
    <property type="term" value="C:mediator complex"/>
    <property type="evidence" value="ECO:0007669"/>
    <property type="project" value="InterPro"/>
</dbReference>
<evidence type="ECO:0000313" key="2">
    <source>
        <dbReference type="Proteomes" id="UP000594261"/>
    </source>
</evidence>
<dbReference type="EMBL" id="LRBV02000009">
    <property type="status" value="NOT_ANNOTATED_CDS"/>
    <property type="molecule type" value="Genomic_DNA"/>
</dbReference>
<dbReference type="AlphaFoldDB" id="A0A7N2MLW5"/>
<organism evidence="1 2">
    <name type="scientific">Quercus lobata</name>
    <name type="common">Valley oak</name>
    <dbReference type="NCBI Taxonomy" id="97700"/>
    <lineage>
        <taxon>Eukaryota</taxon>
        <taxon>Viridiplantae</taxon>
        <taxon>Streptophyta</taxon>
        <taxon>Embryophyta</taxon>
        <taxon>Tracheophyta</taxon>
        <taxon>Spermatophyta</taxon>
        <taxon>Magnoliopsida</taxon>
        <taxon>eudicotyledons</taxon>
        <taxon>Gunneridae</taxon>
        <taxon>Pentapetalae</taxon>
        <taxon>rosids</taxon>
        <taxon>fabids</taxon>
        <taxon>Fagales</taxon>
        <taxon>Fagaceae</taxon>
        <taxon>Quercus</taxon>
    </lineage>
</organism>
<dbReference type="Gramene" id="QL09p050966:mrna">
    <property type="protein sequence ID" value="QL09p050966:mrna"/>
    <property type="gene ID" value="QL09p050966"/>
</dbReference>